<protein>
    <submittedName>
        <fullName evidence="1">Uncharacterized protein</fullName>
    </submittedName>
</protein>
<dbReference type="RefSeq" id="WP_049684862.1">
    <property type="nucleotide sequence ID" value="NZ_CP009170.1"/>
</dbReference>
<dbReference type="EMBL" id="CP009170">
    <property type="protein sequence ID" value="AIS52052.1"/>
    <property type="molecule type" value="Genomic_DNA"/>
</dbReference>
<dbReference type="STRING" id="2325.TKV_c08700"/>
<evidence type="ECO:0000313" key="1">
    <source>
        <dbReference type="EMBL" id="AIS52052.1"/>
    </source>
</evidence>
<keyword evidence="2" id="KW-1185">Reference proteome</keyword>
<dbReference type="HOGENOM" id="CLU_205410_0_0_9"/>
<organism evidence="1 2">
    <name type="scientific">Thermoanaerobacter kivui</name>
    <name type="common">Acetogenium kivui</name>
    <dbReference type="NCBI Taxonomy" id="2325"/>
    <lineage>
        <taxon>Bacteria</taxon>
        <taxon>Bacillati</taxon>
        <taxon>Bacillota</taxon>
        <taxon>Clostridia</taxon>
        <taxon>Thermoanaerobacterales</taxon>
        <taxon>Thermoanaerobacteraceae</taxon>
        <taxon>Thermoanaerobacter</taxon>
    </lineage>
</organism>
<evidence type="ECO:0000313" key="2">
    <source>
        <dbReference type="Proteomes" id="UP000029669"/>
    </source>
</evidence>
<gene>
    <name evidence="1" type="ORF">TKV_c08700</name>
</gene>
<dbReference type="Proteomes" id="UP000029669">
    <property type="component" value="Chromosome"/>
</dbReference>
<dbReference type="OrthoDB" id="1725471at2"/>
<dbReference type="AlphaFoldDB" id="A0A097AQI8"/>
<name>A0A097AQI8_THEKI</name>
<dbReference type="eggNOG" id="ENOG5033KA6">
    <property type="taxonomic scope" value="Bacteria"/>
</dbReference>
<proteinExistence type="predicted"/>
<sequence>MVSVEQLRTVGKNCKDFELDQSLYANNFSMSIANGDRSCEICRHWDVNRKICRIGVFDDVLSSLDQS</sequence>
<reference evidence="2" key="1">
    <citation type="journal article" date="2015" name="Genome Announc.">
        <title>Whole-Genome Sequences of 80 Environmental and Clinical Isolates of Burkholderia pseudomallei.</title>
        <authorList>
            <person name="Johnson S.L."/>
            <person name="Baker A.L."/>
            <person name="Chain P.S."/>
            <person name="Currie B.J."/>
            <person name="Daligault H.E."/>
            <person name="Davenport K.W."/>
            <person name="Davis C.B."/>
            <person name="Inglis T.J."/>
            <person name="Kaestli M."/>
            <person name="Koren S."/>
            <person name="Mayo M."/>
            <person name="Merritt A.J."/>
            <person name="Price E.P."/>
            <person name="Sarovich D.S."/>
            <person name="Warner J."/>
            <person name="Rosovitz M.J."/>
        </authorList>
    </citation>
    <scope>NUCLEOTIDE SEQUENCE [LARGE SCALE GENOMIC DNA]</scope>
    <source>
        <strain evidence="2">DSM 2030</strain>
    </source>
</reference>
<accession>A0A097AQI8</accession>
<dbReference type="KEGG" id="tki:TKV_c08700"/>